<accession>A0A9P0HSP4</accession>
<name>A0A9P0HSP4_NEZVI</name>
<dbReference type="OrthoDB" id="6623528at2759"/>
<comment type="caution">
    <text evidence="1">The sequence shown here is derived from an EMBL/GenBank/DDBJ whole genome shotgun (WGS) entry which is preliminary data.</text>
</comment>
<evidence type="ECO:0000313" key="1">
    <source>
        <dbReference type="EMBL" id="CAH1408404.1"/>
    </source>
</evidence>
<dbReference type="Proteomes" id="UP001152798">
    <property type="component" value="Unassembled WGS sequence"/>
</dbReference>
<protein>
    <submittedName>
        <fullName evidence="1">Uncharacterized protein</fullName>
    </submittedName>
</protein>
<organism evidence="1 2">
    <name type="scientific">Nezara viridula</name>
    <name type="common">Southern green stink bug</name>
    <name type="synonym">Cimex viridulus</name>
    <dbReference type="NCBI Taxonomy" id="85310"/>
    <lineage>
        <taxon>Eukaryota</taxon>
        <taxon>Metazoa</taxon>
        <taxon>Ecdysozoa</taxon>
        <taxon>Arthropoda</taxon>
        <taxon>Hexapoda</taxon>
        <taxon>Insecta</taxon>
        <taxon>Pterygota</taxon>
        <taxon>Neoptera</taxon>
        <taxon>Paraneoptera</taxon>
        <taxon>Hemiptera</taxon>
        <taxon>Heteroptera</taxon>
        <taxon>Panheteroptera</taxon>
        <taxon>Pentatomomorpha</taxon>
        <taxon>Pentatomoidea</taxon>
        <taxon>Pentatomidae</taxon>
        <taxon>Pentatominae</taxon>
        <taxon>Nezara</taxon>
    </lineage>
</organism>
<sequence length="124" mass="14130">MFPYKNIDKGTTDGLTVNQIDHILVNNRYVSSFTDVRVFRGANVDPLRVRAKSKKFKIDKFKDPQIMEAYAASLYSQLRCMEDSEDSVSGIWSNCRKTIEQTAEAILGDMKRKTGKADLMKTVE</sequence>
<dbReference type="AlphaFoldDB" id="A0A9P0HSP4"/>
<dbReference type="EMBL" id="CAKMRH010000002">
    <property type="protein sequence ID" value="CAH1408404.1"/>
    <property type="molecule type" value="Genomic_DNA"/>
</dbReference>
<keyword evidence="2" id="KW-1185">Reference proteome</keyword>
<reference evidence="1" key="1">
    <citation type="submission" date="2022-01" db="EMBL/GenBank/DDBJ databases">
        <authorList>
            <person name="King R."/>
        </authorList>
    </citation>
    <scope>NUCLEOTIDE SEQUENCE</scope>
</reference>
<gene>
    <name evidence="1" type="ORF">NEZAVI_LOCUS15940</name>
</gene>
<proteinExistence type="predicted"/>
<evidence type="ECO:0000313" key="2">
    <source>
        <dbReference type="Proteomes" id="UP001152798"/>
    </source>
</evidence>